<sequence length="193" mass="21965">MPKLDVDLIEFPLNLEYLEAEFFLWGSLGYGLDKLAPELADSGWPPIGAQIVKLSPLIKDVITQFGFQEVRHLRVESSQDAILRELLYERGREKAEPYGITVEEFRNQISKLSNKQGRHGMKDEGLNLKSKVGVERRIRGNVLAGDKYLMAYDRTPKEILRIEYGSGKKNKSGGFYPNGAEGRIAKSYLRHEH</sequence>
<evidence type="ECO:0000313" key="2">
    <source>
        <dbReference type="Proteomes" id="UP000224567"/>
    </source>
</evidence>
<dbReference type="AlphaFoldDB" id="A0A2G2VS47"/>
<reference evidence="1 2" key="1">
    <citation type="journal article" date="2017" name="Genome Biol.">
        <title>New reference genome sequences of hot pepper reveal the massive evolution of plant disease-resistance genes by retroduplication.</title>
        <authorList>
            <person name="Kim S."/>
            <person name="Park J."/>
            <person name="Yeom S.I."/>
            <person name="Kim Y.M."/>
            <person name="Seo E."/>
            <person name="Kim K.T."/>
            <person name="Kim M.S."/>
            <person name="Lee J.M."/>
            <person name="Cheong K."/>
            <person name="Shin H.S."/>
            <person name="Kim S.B."/>
            <person name="Han K."/>
            <person name="Lee J."/>
            <person name="Park M."/>
            <person name="Lee H.A."/>
            <person name="Lee H.Y."/>
            <person name="Lee Y."/>
            <person name="Oh S."/>
            <person name="Lee J.H."/>
            <person name="Choi E."/>
            <person name="Choi E."/>
            <person name="Lee S.E."/>
            <person name="Jeon J."/>
            <person name="Kim H."/>
            <person name="Choi G."/>
            <person name="Song H."/>
            <person name="Lee J."/>
            <person name="Lee S.C."/>
            <person name="Kwon J.K."/>
            <person name="Lee H.Y."/>
            <person name="Koo N."/>
            <person name="Hong Y."/>
            <person name="Kim R.W."/>
            <person name="Kang W.H."/>
            <person name="Huh J.H."/>
            <person name="Kang B.C."/>
            <person name="Yang T.J."/>
            <person name="Lee Y.H."/>
            <person name="Bennetzen J.L."/>
            <person name="Choi D."/>
        </authorList>
    </citation>
    <scope>NUCLEOTIDE SEQUENCE [LARGE SCALE GENOMIC DNA]</scope>
    <source>
        <strain evidence="2">cv. PBC81</strain>
    </source>
</reference>
<dbReference type="STRING" id="33114.A0A2G2VS47"/>
<dbReference type="InterPro" id="IPR052965">
    <property type="entry name" value="Pigment-catalase-like"/>
</dbReference>
<dbReference type="EMBL" id="MLFT02000010">
    <property type="protein sequence ID" value="PHT35807.1"/>
    <property type="molecule type" value="Genomic_DNA"/>
</dbReference>
<gene>
    <name evidence="1" type="ORF">CQW23_23507</name>
</gene>
<dbReference type="Proteomes" id="UP000224567">
    <property type="component" value="Unassembled WGS sequence"/>
</dbReference>
<comment type="caution">
    <text evidence="1">The sequence shown here is derived from an EMBL/GenBank/DDBJ whole genome shotgun (WGS) entry which is preliminary data.</text>
</comment>
<proteinExistence type="predicted"/>
<dbReference type="Pfam" id="PF13668">
    <property type="entry name" value="Ferritin_2"/>
    <property type="match status" value="1"/>
</dbReference>
<dbReference type="PANTHER" id="PTHR31694">
    <property type="entry name" value="DESICCATION-LIKE PROTEIN"/>
    <property type="match status" value="1"/>
</dbReference>
<organism evidence="1 2">
    <name type="scientific">Capsicum baccatum</name>
    <name type="common">Peruvian pepper</name>
    <dbReference type="NCBI Taxonomy" id="33114"/>
    <lineage>
        <taxon>Eukaryota</taxon>
        <taxon>Viridiplantae</taxon>
        <taxon>Streptophyta</taxon>
        <taxon>Embryophyta</taxon>
        <taxon>Tracheophyta</taxon>
        <taxon>Spermatophyta</taxon>
        <taxon>Magnoliopsida</taxon>
        <taxon>eudicotyledons</taxon>
        <taxon>Gunneridae</taxon>
        <taxon>Pentapetalae</taxon>
        <taxon>asterids</taxon>
        <taxon>lamiids</taxon>
        <taxon>Solanales</taxon>
        <taxon>Solanaceae</taxon>
        <taxon>Solanoideae</taxon>
        <taxon>Capsiceae</taxon>
        <taxon>Capsicum</taxon>
    </lineage>
</organism>
<protein>
    <submittedName>
        <fullName evidence="1">Desiccation-related protein PCC13-62</fullName>
    </submittedName>
</protein>
<accession>A0A2G2VS47</accession>
<evidence type="ECO:0000313" key="1">
    <source>
        <dbReference type="EMBL" id="PHT35807.1"/>
    </source>
</evidence>
<reference evidence="2" key="2">
    <citation type="journal article" date="2017" name="J. Anim. Genet.">
        <title>Multiple reference genome sequences of hot pepper reveal the massive evolution of plant disease resistance genes by retroduplication.</title>
        <authorList>
            <person name="Kim S."/>
            <person name="Park J."/>
            <person name="Yeom S.-I."/>
            <person name="Kim Y.-M."/>
            <person name="Seo E."/>
            <person name="Kim K.-T."/>
            <person name="Kim M.-S."/>
            <person name="Lee J.M."/>
            <person name="Cheong K."/>
            <person name="Shin H.-S."/>
            <person name="Kim S.-B."/>
            <person name="Han K."/>
            <person name="Lee J."/>
            <person name="Park M."/>
            <person name="Lee H.-A."/>
            <person name="Lee H.-Y."/>
            <person name="Lee Y."/>
            <person name="Oh S."/>
            <person name="Lee J.H."/>
            <person name="Choi E."/>
            <person name="Choi E."/>
            <person name="Lee S.E."/>
            <person name="Jeon J."/>
            <person name="Kim H."/>
            <person name="Choi G."/>
            <person name="Song H."/>
            <person name="Lee J."/>
            <person name="Lee S.-C."/>
            <person name="Kwon J.-K."/>
            <person name="Lee H.-Y."/>
            <person name="Koo N."/>
            <person name="Hong Y."/>
            <person name="Kim R.W."/>
            <person name="Kang W.-H."/>
            <person name="Huh J.H."/>
            <person name="Kang B.-C."/>
            <person name="Yang T.-J."/>
            <person name="Lee Y.-H."/>
            <person name="Bennetzen J.L."/>
            <person name="Choi D."/>
        </authorList>
    </citation>
    <scope>NUCLEOTIDE SEQUENCE [LARGE SCALE GENOMIC DNA]</scope>
    <source>
        <strain evidence="2">cv. PBC81</strain>
    </source>
</reference>
<dbReference type="OrthoDB" id="1001765at2759"/>
<name>A0A2G2VS47_CAPBA</name>
<keyword evidence="2" id="KW-1185">Reference proteome</keyword>
<dbReference type="PANTHER" id="PTHR31694:SF12">
    <property type="entry name" value="DESICCATION-LIKE PROTEIN"/>
    <property type="match status" value="1"/>
</dbReference>